<evidence type="ECO:0000256" key="1">
    <source>
        <dbReference type="ARBA" id="ARBA00008563"/>
    </source>
</evidence>
<name>A0A1Q2HR46_9BACT</name>
<evidence type="ECO:0000313" key="6">
    <source>
        <dbReference type="EMBL" id="AQQ09927.1"/>
    </source>
</evidence>
<dbReference type="Proteomes" id="UP000188273">
    <property type="component" value="Chromosome"/>
</dbReference>
<dbReference type="NCBIfam" id="TIGR00061">
    <property type="entry name" value="L21"/>
    <property type="match status" value="1"/>
</dbReference>
<dbReference type="AlphaFoldDB" id="A0A1Q2HR46"/>
<dbReference type="GO" id="GO:0006412">
    <property type="term" value="P:translation"/>
    <property type="evidence" value="ECO:0007669"/>
    <property type="project" value="UniProtKB-UniRule"/>
</dbReference>
<dbReference type="InterPro" id="IPR028909">
    <property type="entry name" value="bL21-like"/>
</dbReference>
<keyword evidence="2 4" id="KW-0689">Ribosomal protein</keyword>
<comment type="subunit">
    <text evidence="4">Part of the 50S ribosomal subunit. Contacts protein L20.</text>
</comment>
<proteinExistence type="inferred from homology"/>
<dbReference type="STRING" id="1940790.L21SP3_01748"/>
<dbReference type="OrthoDB" id="9813334at2"/>
<sequence length="117" mass="13341">MYAIVEQGGKQYKVSQGDVINIELTDLENGAEVLEMDKVLFVSDGQEIKIGKPYIDGAKVTAKVKYFDKKTGEEAEKTAVFKGKKVYPTYFRRRKHSRKRVGHRQKYLQVVVDAIEA</sequence>
<evidence type="ECO:0000256" key="3">
    <source>
        <dbReference type="ARBA" id="ARBA00023274"/>
    </source>
</evidence>
<gene>
    <name evidence="4 6" type="primary">rplU</name>
    <name evidence="6" type="ORF">L21SP3_01748</name>
</gene>
<reference evidence="7" key="1">
    <citation type="submission" date="2017-02" db="EMBL/GenBank/DDBJ databases">
        <title>Comparative genomics and description of representatives of a novel lineage of planctomycetes thriving in anoxic sediments.</title>
        <authorList>
            <person name="Spring S."/>
            <person name="Bunk B."/>
            <person name="Sproer C."/>
            <person name="Klenk H.-P."/>
        </authorList>
    </citation>
    <scope>NUCLEOTIDE SEQUENCE [LARGE SCALE GENOMIC DNA]</scope>
    <source>
        <strain evidence="7">L21-RPul-D3</strain>
    </source>
</reference>
<dbReference type="InterPro" id="IPR036164">
    <property type="entry name" value="bL21-like_sf"/>
</dbReference>
<dbReference type="EMBL" id="CP019633">
    <property type="protein sequence ID" value="AQQ09927.1"/>
    <property type="molecule type" value="Genomic_DNA"/>
</dbReference>
<organism evidence="6 7">
    <name type="scientific">Sedimentisphaera cyanobacteriorum</name>
    <dbReference type="NCBI Taxonomy" id="1940790"/>
    <lineage>
        <taxon>Bacteria</taxon>
        <taxon>Pseudomonadati</taxon>
        <taxon>Planctomycetota</taxon>
        <taxon>Phycisphaerae</taxon>
        <taxon>Sedimentisphaerales</taxon>
        <taxon>Sedimentisphaeraceae</taxon>
        <taxon>Sedimentisphaera</taxon>
    </lineage>
</organism>
<evidence type="ECO:0000256" key="5">
    <source>
        <dbReference type="RuleBase" id="RU000562"/>
    </source>
</evidence>
<dbReference type="PANTHER" id="PTHR21349:SF0">
    <property type="entry name" value="LARGE RIBOSOMAL SUBUNIT PROTEIN BL21M"/>
    <property type="match status" value="1"/>
</dbReference>
<keyword evidence="7" id="KW-1185">Reference proteome</keyword>
<evidence type="ECO:0000256" key="4">
    <source>
        <dbReference type="HAMAP-Rule" id="MF_01363"/>
    </source>
</evidence>
<keyword evidence="4 5" id="KW-0699">rRNA-binding</keyword>
<keyword evidence="4 5" id="KW-0694">RNA-binding</keyword>
<evidence type="ECO:0000313" key="7">
    <source>
        <dbReference type="Proteomes" id="UP000188273"/>
    </source>
</evidence>
<comment type="similarity">
    <text evidence="1 4 5">Belongs to the bacterial ribosomal protein bL21 family.</text>
</comment>
<dbReference type="HAMAP" id="MF_01363">
    <property type="entry name" value="Ribosomal_bL21"/>
    <property type="match status" value="1"/>
</dbReference>
<dbReference type="GO" id="GO:1990904">
    <property type="term" value="C:ribonucleoprotein complex"/>
    <property type="evidence" value="ECO:0007669"/>
    <property type="project" value="UniProtKB-KW"/>
</dbReference>
<dbReference type="GO" id="GO:0003735">
    <property type="term" value="F:structural constituent of ribosome"/>
    <property type="evidence" value="ECO:0007669"/>
    <property type="project" value="InterPro"/>
</dbReference>
<dbReference type="RefSeq" id="WP_077540686.1">
    <property type="nucleotide sequence ID" value="NZ_CP019633.1"/>
</dbReference>
<accession>A0A1Q2HR46</accession>
<dbReference type="GO" id="GO:0005737">
    <property type="term" value="C:cytoplasm"/>
    <property type="evidence" value="ECO:0007669"/>
    <property type="project" value="UniProtKB-ARBA"/>
</dbReference>
<dbReference type="InterPro" id="IPR001787">
    <property type="entry name" value="Ribosomal_bL21"/>
</dbReference>
<dbReference type="GO" id="GO:0005840">
    <property type="term" value="C:ribosome"/>
    <property type="evidence" value="ECO:0007669"/>
    <property type="project" value="UniProtKB-KW"/>
</dbReference>
<dbReference type="Pfam" id="PF00829">
    <property type="entry name" value="Ribosomal_L21p"/>
    <property type="match status" value="1"/>
</dbReference>
<evidence type="ECO:0000256" key="2">
    <source>
        <dbReference type="ARBA" id="ARBA00022980"/>
    </source>
</evidence>
<dbReference type="KEGG" id="pbu:L21SP3_01748"/>
<dbReference type="GO" id="GO:0019843">
    <property type="term" value="F:rRNA binding"/>
    <property type="evidence" value="ECO:0007669"/>
    <property type="project" value="UniProtKB-UniRule"/>
</dbReference>
<protein>
    <recommendedName>
        <fullName evidence="4">Large ribosomal subunit protein bL21</fullName>
    </recommendedName>
</protein>
<dbReference type="SUPFAM" id="SSF141091">
    <property type="entry name" value="L21p-like"/>
    <property type="match status" value="1"/>
</dbReference>
<comment type="function">
    <text evidence="4 5">This protein binds to 23S rRNA in the presence of protein L20.</text>
</comment>
<keyword evidence="3 4" id="KW-0687">Ribonucleoprotein</keyword>
<dbReference type="PANTHER" id="PTHR21349">
    <property type="entry name" value="50S RIBOSOMAL PROTEIN L21"/>
    <property type="match status" value="1"/>
</dbReference>